<dbReference type="GO" id="GO:0006352">
    <property type="term" value="P:DNA-templated transcription initiation"/>
    <property type="evidence" value="ECO:0007669"/>
    <property type="project" value="InterPro"/>
</dbReference>
<evidence type="ECO:0000256" key="2">
    <source>
        <dbReference type="ARBA" id="ARBA00023015"/>
    </source>
</evidence>
<dbReference type="InterPro" id="IPR039425">
    <property type="entry name" value="RNA_pol_sigma-70-like"/>
</dbReference>
<dbReference type="NCBIfam" id="TIGR02937">
    <property type="entry name" value="sigma70-ECF"/>
    <property type="match status" value="1"/>
</dbReference>
<dbReference type="GO" id="GO:0016987">
    <property type="term" value="F:sigma factor activity"/>
    <property type="evidence" value="ECO:0007669"/>
    <property type="project" value="UniProtKB-KW"/>
</dbReference>
<dbReference type="GO" id="GO:0003677">
    <property type="term" value="F:DNA binding"/>
    <property type="evidence" value="ECO:0007669"/>
    <property type="project" value="UniProtKB-KW"/>
</dbReference>
<evidence type="ECO:0000259" key="7">
    <source>
        <dbReference type="Pfam" id="PF08281"/>
    </source>
</evidence>
<keyword evidence="5" id="KW-0804">Transcription</keyword>
<dbReference type="InterPro" id="IPR014284">
    <property type="entry name" value="RNA_pol_sigma-70_dom"/>
</dbReference>
<accession>A0A1G7B0I3</accession>
<evidence type="ECO:0000313" key="8">
    <source>
        <dbReference type="EMBL" id="SDE20553.1"/>
    </source>
</evidence>
<keyword evidence="2" id="KW-0805">Transcription regulation</keyword>
<keyword evidence="4" id="KW-0238">DNA-binding</keyword>
<dbReference type="InterPro" id="IPR013324">
    <property type="entry name" value="RNA_pol_sigma_r3/r4-like"/>
</dbReference>
<protein>
    <submittedName>
        <fullName evidence="8">RNA polymerase sigma-70 factor, ECF subfamily</fullName>
    </submittedName>
</protein>
<gene>
    <name evidence="8" type="ORF">SAMN04488071_2303</name>
</gene>
<dbReference type="InterPro" id="IPR036388">
    <property type="entry name" value="WH-like_DNA-bd_sf"/>
</dbReference>
<dbReference type="SUPFAM" id="SSF88946">
    <property type="entry name" value="Sigma2 domain of RNA polymerase sigma factors"/>
    <property type="match status" value="1"/>
</dbReference>
<dbReference type="InterPro" id="IPR013249">
    <property type="entry name" value="RNA_pol_sigma70_r4_t2"/>
</dbReference>
<evidence type="ECO:0000313" key="9">
    <source>
        <dbReference type="Proteomes" id="UP000183685"/>
    </source>
</evidence>
<dbReference type="AlphaFoldDB" id="A0A1G7B0I3"/>
<evidence type="ECO:0000259" key="6">
    <source>
        <dbReference type="Pfam" id="PF04542"/>
    </source>
</evidence>
<evidence type="ECO:0000256" key="4">
    <source>
        <dbReference type="ARBA" id="ARBA00023125"/>
    </source>
</evidence>
<dbReference type="Gene3D" id="1.10.1740.10">
    <property type="match status" value="1"/>
</dbReference>
<keyword evidence="3" id="KW-0731">Sigma factor</keyword>
<feature type="domain" description="RNA polymerase sigma-70 region 2" evidence="6">
    <location>
        <begin position="25"/>
        <end position="90"/>
    </location>
</feature>
<proteinExistence type="inferred from homology"/>
<reference evidence="8 9" key="1">
    <citation type="submission" date="2016-10" db="EMBL/GenBank/DDBJ databases">
        <authorList>
            <person name="de Groot N.N."/>
        </authorList>
    </citation>
    <scope>NUCLEOTIDE SEQUENCE [LARGE SCALE GENOMIC DNA]</scope>
    <source>
        <strain evidence="8 9">CGMCC 1.9109</strain>
    </source>
</reference>
<dbReference type="Pfam" id="PF04542">
    <property type="entry name" value="Sigma70_r2"/>
    <property type="match status" value="1"/>
</dbReference>
<dbReference type="PANTHER" id="PTHR43133:SF8">
    <property type="entry name" value="RNA POLYMERASE SIGMA FACTOR HI_1459-RELATED"/>
    <property type="match status" value="1"/>
</dbReference>
<dbReference type="CDD" id="cd06171">
    <property type="entry name" value="Sigma70_r4"/>
    <property type="match status" value="1"/>
</dbReference>
<dbReference type="InterPro" id="IPR007627">
    <property type="entry name" value="RNA_pol_sigma70_r2"/>
</dbReference>
<dbReference type="RefSeq" id="WP_068307316.1">
    <property type="nucleotide sequence ID" value="NZ_FNAK01000005.1"/>
</dbReference>
<name>A0A1G7B0I3_9PROT</name>
<dbReference type="OrthoDB" id="9803470at2"/>
<dbReference type="EMBL" id="FNAK01000005">
    <property type="protein sequence ID" value="SDE20553.1"/>
    <property type="molecule type" value="Genomic_DNA"/>
</dbReference>
<feature type="domain" description="RNA polymerase sigma factor 70 region 4 type 2" evidence="7">
    <location>
        <begin position="119"/>
        <end position="171"/>
    </location>
</feature>
<dbReference type="Pfam" id="PF08281">
    <property type="entry name" value="Sigma70_r4_2"/>
    <property type="match status" value="1"/>
</dbReference>
<dbReference type="InterPro" id="IPR013325">
    <property type="entry name" value="RNA_pol_sigma_r2"/>
</dbReference>
<comment type="similarity">
    <text evidence="1">Belongs to the sigma-70 factor family. ECF subfamily.</text>
</comment>
<sequence>MQARTQEEALVLKAQAGDERAFAVLYRAYQPSLVKFAFRMLRNEAAAFDAVQEAWLMVARTLGKLHHPGMFRARIFKAVRWRALDQLRKRPNEPLSFEEDGVVEPAASVGAMDGRVTRHQLRALIGRLPDVEQQAIYLFYLEDMKLEEISAVLDVPVGTVKSRLNRARGRLQAQVRAEEGELA</sequence>
<dbReference type="Gene3D" id="1.10.10.10">
    <property type="entry name" value="Winged helix-like DNA-binding domain superfamily/Winged helix DNA-binding domain"/>
    <property type="match status" value="1"/>
</dbReference>
<dbReference type="STRING" id="637679.GCA_001550055_03468"/>
<evidence type="ECO:0000256" key="5">
    <source>
        <dbReference type="ARBA" id="ARBA00023163"/>
    </source>
</evidence>
<evidence type="ECO:0000256" key="3">
    <source>
        <dbReference type="ARBA" id="ARBA00023082"/>
    </source>
</evidence>
<evidence type="ECO:0000256" key="1">
    <source>
        <dbReference type="ARBA" id="ARBA00010641"/>
    </source>
</evidence>
<dbReference type="SUPFAM" id="SSF88659">
    <property type="entry name" value="Sigma3 and sigma4 domains of RNA polymerase sigma factors"/>
    <property type="match status" value="1"/>
</dbReference>
<dbReference type="Proteomes" id="UP000183685">
    <property type="component" value="Unassembled WGS sequence"/>
</dbReference>
<dbReference type="PANTHER" id="PTHR43133">
    <property type="entry name" value="RNA POLYMERASE ECF-TYPE SIGMA FACTO"/>
    <property type="match status" value="1"/>
</dbReference>
<organism evidence="8 9">
    <name type="scientific">Kordiimonas lacus</name>
    <dbReference type="NCBI Taxonomy" id="637679"/>
    <lineage>
        <taxon>Bacteria</taxon>
        <taxon>Pseudomonadati</taxon>
        <taxon>Pseudomonadota</taxon>
        <taxon>Alphaproteobacteria</taxon>
        <taxon>Kordiimonadales</taxon>
        <taxon>Kordiimonadaceae</taxon>
        <taxon>Kordiimonas</taxon>
    </lineage>
</organism>
<keyword evidence="9" id="KW-1185">Reference proteome</keyword>